<feature type="non-terminal residue" evidence="1">
    <location>
        <position position="1"/>
    </location>
</feature>
<accession>A0ABR0LKH9</accession>
<proteinExistence type="predicted"/>
<reference evidence="1 2" key="1">
    <citation type="submission" date="2023-08" db="EMBL/GenBank/DDBJ databases">
        <title>Black Yeasts Isolated from many extreme environments.</title>
        <authorList>
            <person name="Coleine C."/>
            <person name="Stajich J.E."/>
            <person name="Selbmann L."/>
        </authorList>
    </citation>
    <scope>NUCLEOTIDE SEQUENCE [LARGE SCALE GENOMIC DNA]</scope>
    <source>
        <strain evidence="1 2">CCFEE 536</strain>
    </source>
</reference>
<organism evidence="1 2">
    <name type="scientific">Cryomyces antarcticus</name>
    <dbReference type="NCBI Taxonomy" id="329879"/>
    <lineage>
        <taxon>Eukaryota</taxon>
        <taxon>Fungi</taxon>
        <taxon>Dikarya</taxon>
        <taxon>Ascomycota</taxon>
        <taxon>Pezizomycotina</taxon>
        <taxon>Dothideomycetes</taxon>
        <taxon>Dothideomycetes incertae sedis</taxon>
        <taxon>Cryomyces</taxon>
    </lineage>
</organism>
<keyword evidence="2" id="KW-1185">Reference proteome</keyword>
<name>A0ABR0LKH9_9PEZI</name>
<evidence type="ECO:0000313" key="2">
    <source>
        <dbReference type="Proteomes" id="UP001357485"/>
    </source>
</evidence>
<sequence length="51" mass="5711">RHDRRALVLQNRLVRMHTNNEFIAELAGLQHGTCVSMVGEVEAAIDPDARV</sequence>
<comment type="caution">
    <text evidence="1">The sequence shown here is derived from an EMBL/GenBank/DDBJ whole genome shotgun (WGS) entry which is preliminary data.</text>
</comment>
<evidence type="ECO:0000313" key="1">
    <source>
        <dbReference type="EMBL" id="KAK5178174.1"/>
    </source>
</evidence>
<dbReference type="EMBL" id="JAVRRA010019625">
    <property type="protein sequence ID" value="KAK5178174.1"/>
    <property type="molecule type" value="Genomic_DNA"/>
</dbReference>
<protein>
    <submittedName>
        <fullName evidence="1">Uncharacterized protein</fullName>
    </submittedName>
</protein>
<gene>
    <name evidence="1" type="ORF">LTR16_010857</name>
</gene>
<dbReference type="Proteomes" id="UP001357485">
    <property type="component" value="Unassembled WGS sequence"/>
</dbReference>